<keyword evidence="6" id="KW-0029">Amino-acid transport</keyword>
<dbReference type="SUPFAM" id="SSF161098">
    <property type="entry name" value="MetI-like"/>
    <property type="match status" value="1"/>
</dbReference>
<dbReference type="CDD" id="cd06261">
    <property type="entry name" value="TM_PBP2"/>
    <property type="match status" value="1"/>
</dbReference>
<dbReference type="GO" id="GO:0043190">
    <property type="term" value="C:ATP-binding cassette (ABC) transporter complex"/>
    <property type="evidence" value="ECO:0007669"/>
    <property type="project" value="InterPro"/>
</dbReference>
<accession>A0A2T4G1S8</accession>
<feature type="transmembrane region" description="Helical" evidence="9">
    <location>
        <begin position="20"/>
        <end position="43"/>
    </location>
</feature>
<dbReference type="Proteomes" id="UP000240571">
    <property type="component" value="Unassembled WGS sequence"/>
</dbReference>
<evidence type="ECO:0000256" key="2">
    <source>
        <dbReference type="ARBA" id="ARBA00010072"/>
    </source>
</evidence>
<comment type="similarity">
    <text evidence="2">Belongs to the binding-protein-dependent transport system permease family. HisMQ subfamily.</text>
</comment>
<evidence type="ECO:0000313" key="14">
    <source>
        <dbReference type="Proteomes" id="UP000240571"/>
    </source>
</evidence>
<evidence type="ECO:0000313" key="13">
    <source>
        <dbReference type="Proteomes" id="UP000095081"/>
    </source>
</evidence>
<evidence type="ECO:0000256" key="3">
    <source>
        <dbReference type="ARBA" id="ARBA00022448"/>
    </source>
</evidence>
<feature type="transmembrane region" description="Helical" evidence="9">
    <location>
        <begin position="64"/>
        <end position="82"/>
    </location>
</feature>
<protein>
    <submittedName>
        <fullName evidence="12">Amino acid ABC transporter permease</fullName>
    </submittedName>
</protein>
<evidence type="ECO:0000256" key="9">
    <source>
        <dbReference type="RuleBase" id="RU363032"/>
    </source>
</evidence>
<dbReference type="PANTHER" id="PTHR30614:SF0">
    <property type="entry name" value="L-CYSTINE TRANSPORT SYSTEM PERMEASE PROTEIN TCYL"/>
    <property type="match status" value="1"/>
</dbReference>
<dbReference type="EMBL" id="PYWW01000026">
    <property type="protein sequence ID" value="PTC29562.1"/>
    <property type="molecule type" value="Genomic_DNA"/>
</dbReference>
<evidence type="ECO:0000259" key="10">
    <source>
        <dbReference type="PROSITE" id="PS50928"/>
    </source>
</evidence>
<dbReference type="OrthoDB" id="9809799at2"/>
<feature type="domain" description="ABC transmembrane type-1" evidence="10">
    <location>
        <begin position="22"/>
        <end position="216"/>
    </location>
</feature>
<evidence type="ECO:0000313" key="11">
    <source>
        <dbReference type="EMBL" id="OCW20957.1"/>
    </source>
</evidence>
<evidence type="ECO:0000256" key="8">
    <source>
        <dbReference type="ARBA" id="ARBA00023136"/>
    </source>
</evidence>
<comment type="caution">
    <text evidence="12">The sequence shown here is derived from an EMBL/GenBank/DDBJ whole genome shotgun (WGS) entry which is preliminary data.</text>
</comment>
<proteinExistence type="inferred from homology"/>
<sequence length="225" mass="25015">MPPESSLFQLLWQWAPALLQGFGLNILMGITAMLVATLGGVALGSLQVSAHPGLRRGAGHLSRLLRNLPWLVVMFYVAYLLPYEVQWAGRWWQLPDWLKVALGLAMPAIGYVSEIVRGAVRAVPTGQWEAAQALGMRHGQALRHVIIPQTLPSLVAPWMNLYCAVTMSTSLANLLGVEELMTTVQSHLSTQLRNDLLLPAYGLVFIAFFIYIYPLSRWAKRLERA</sequence>
<dbReference type="InterPro" id="IPR043429">
    <property type="entry name" value="ArtM/GltK/GlnP/TcyL/YhdX-like"/>
</dbReference>
<evidence type="ECO:0000256" key="5">
    <source>
        <dbReference type="ARBA" id="ARBA00022692"/>
    </source>
</evidence>
<keyword evidence="13" id="KW-1185">Reference proteome</keyword>
<feature type="transmembrane region" description="Helical" evidence="9">
    <location>
        <begin position="196"/>
        <end position="215"/>
    </location>
</feature>
<evidence type="ECO:0000256" key="7">
    <source>
        <dbReference type="ARBA" id="ARBA00022989"/>
    </source>
</evidence>
<evidence type="ECO:0000313" key="12">
    <source>
        <dbReference type="EMBL" id="PTC29562.1"/>
    </source>
</evidence>
<evidence type="ECO:0000256" key="6">
    <source>
        <dbReference type="ARBA" id="ARBA00022970"/>
    </source>
</evidence>
<dbReference type="Gene3D" id="1.10.3720.10">
    <property type="entry name" value="MetI-like"/>
    <property type="match status" value="1"/>
</dbReference>
<keyword evidence="4" id="KW-1003">Cell membrane</keyword>
<dbReference type="RefSeq" id="WP_065908310.1">
    <property type="nucleotide sequence ID" value="NZ_MAUE01000041.1"/>
</dbReference>
<gene>
    <name evidence="11" type="ORF">BBG20_25310</name>
    <name evidence="12" type="ORF">C9382_11610</name>
</gene>
<evidence type="ECO:0000256" key="1">
    <source>
        <dbReference type="ARBA" id="ARBA00004429"/>
    </source>
</evidence>
<dbReference type="NCBIfam" id="TIGR01726">
    <property type="entry name" value="HEQRo_perm_3TM"/>
    <property type="match status" value="1"/>
</dbReference>
<dbReference type="PANTHER" id="PTHR30614">
    <property type="entry name" value="MEMBRANE COMPONENT OF AMINO ACID ABC TRANSPORTER"/>
    <property type="match status" value="1"/>
</dbReference>
<evidence type="ECO:0000256" key="4">
    <source>
        <dbReference type="ARBA" id="ARBA00022475"/>
    </source>
</evidence>
<dbReference type="InterPro" id="IPR010065">
    <property type="entry name" value="AA_ABC_transptr_permease_3TM"/>
</dbReference>
<dbReference type="EMBL" id="MAUE01000041">
    <property type="protein sequence ID" value="OCW20957.1"/>
    <property type="molecule type" value="Genomic_DNA"/>
</dbReference>
<reference evidence="11 13" key="1">
    <citation type="submission" date="2016-06" db="EMBL/GenBank/DDBJ databases">
        <title>Draft genome sequence of Pseudomonas sp. S1E40, a novel strain antagonistic activity to fungal plant pathogen.</title>
        <authorList>
            <person name="Tambong J.T."/>
            <person name="Tchagang C."/>
            <person name="Xu R."/>
        </authorList>
    </citation>
    <scope>NUCLEOTIDE SEQUENCE [LARGE SCALE GENOMIC DNA]</scope>
    <source>
        <strain evidence="11 13">S1E40</strain>
    </source>
</reference>
<organism evidence="12 14">
    <name type="scientific">Pseudomonas aylmerensis</name>
    <dbReference type="NCBI Taxonomy" id="1869229"/>
    <lineage>
        <taxon>Bacteria</taxon>
        <taxon>Pseudomonadati</taxon>
        <taxon>Pseudomonadota</taxon>
        <taxon>Gammaproteobacteria</taxon>
        <taxon>Pseudomonadales</taxon>
        <taxon>Pseudomonadaceae</taxon>
        <taxon>Pseudomonas</taxon>
    </lineage>
</organism>
<keyword evidence="8 9" id="KW-0472">Membrane</keyword>
<dbReference type="GO" id="GO:0006865">
    <property type="term" value="P:amino acid transport"/>
    <property type="evidence" value="ECO:0007669"/>
    <property type="project" value="UniProtKB-KW"/>
</dbReference>
<dbReference type="InterPro" id="IPR035906">
    <property type="entry name" value="MetI-like_sf"/>
</dbReference>
<dbReference type="GO" id="GO:0022857">
    <property type="term" value="F:transmembrane transporter activity"/>
    <property type="evidence" value="ECO:0007669"/>
    <property type="project" value="InterPro"/>
</dbReference>
<reference evidence="12 14" key="2">
    <citation type="submission" date="2018-03" db="EMBL/GenBank/DDBJ databases">
        <title>Diversity of bacteria associated with corn roots inoculated with woodland soils in Canada, and Description of Pseudomonas aylmerense sp. nov.</title>
        <authorList>
            <person name="Tambong J.T."/>
            <person name="Xu R."/>
            <person name="Tchagang C."/>
        </authorList>
    </citation>
    <scope>NUCLEOTIDE SEQUENCE [LARGE SCALE GENOMIC DNA]</scope>
    <source>
        <strain evidence="12 14">S1E44</strain>
    </source>
</reference>
<dbReference type="InterPro" id="IPR000515">
    <property type="entry name" value="MetI-like"/>
</dbReference>
<dbReference type="PROSITE" id="PS50928">
    <property type="entry name" value="ABC_TM1"/>
    <property type="match status" value="1"/>
</dbReference>
<keyword evidence="5 9" id="KW-0812">Transmembrane</keyword>
<dbReference type="Pfam" id="PF00528">
    <property type="entry name" value="BPD_transp_1"/>
    <property type="match status" value="1"/>
</dbReference>
<dbReference type="Proteomes" id="UP000095081">
    <property type="component" value="Unassembled WGS sequence"/>
</dbReference>
<keyword evidence="7 9" id="KW-1133">Transmembrane helix</keyword>
<name>A0A2T4G1S8_9PSED</name>
<dbReference type="AlphaFoldDB" id="A0A2T4G1S8"/>
<comment type="subcellular location">
    <subcellularLocation>
        <location evidence="1">Cell inner membrane</location>
        <topology evidence="1">Multi-pass membrane protein</topology>
    </subcellularLocation>
    <subcellularLocation>
        <location evidence="9">Cell membrane</location>
        <topology evidence="9">Multi-pass membrane protein</topology>
    </subcellularLocation>
</comment>
<keyword evidence="3 9" id="KW-0813">Transport</keyword>